<name>A0A0J7KA87_LASNI</name>
<keyword evidence="1" id="KW-0175">Coiled coil</keyword>
<feature type="coiled-coil region" evidence="1">
    <location>
        <begin position="4"/>
        <end position="52"/>
    </location>
</feature>
<protein>
    <submittedName>
        <fullName evidence="3">Transposable element p transposase</fullName>
    </submittedName>
</protein>
<dbReference type="Proteomes" id="UP000036403">
    <property type="component" value="Unassembled WGS sequence"/>
</dbReference>
<dbReference type="PaxDb" id="67767-A0A0J7KA87"/>
<dbReference type="EMBL" id="LBMM01010934">
    <property type="protein sequence ID" value="KMQ87141.1"/>
    <property type="molecule type" value="Genomic_DNA"/>
</dbReference>
<proteinExistence type="predicted"/>
<dbReference type="AlphaFoldDB" id="A0A0J7KA87"/>
<evidence type="ECO:0000313" key="4">
    <source>
        <dbReference type="Proteomes" id="UP000036403"/>
    </source>
</evidence>
<evidence type="ECO:0000259" key="2">
    <source>
        <dbReference type="Pfam" id="PF21787"/>
    </source>
</evidence>
<sequence length="465" mass="53080">NTEVQELQKKIKELTAKLDHMKNYGERITVENKHLQEKCKDAENRIEKLQNTFFKIFNPDQIEFLQNGRVKKWSKETVKKGIQVRFTVGITGYSFLIENEKLPYPSYASLCRRIQKVPTTCGISVKSIELMNQKVNCFNELSRLCIFSLDEMEVTEKKEYDKGAKAIIGNATFGNTNAMAKKLLLLVARGVTMKWKQIIGWHLTDGHSATSAQLSDFINESIIMIESAGYIVKGIVFDMGPSNQAIWAHNGVNRHTHITSHPIAKDRLLYWFADAPHLYKNLRSGFLKHTLTLPQDIVQKENLPTDEVSSKWIMKLLEVDSQPEVIFKLAPHLIPKQITKPDHFSTMRVCYAVTLLSNQTAGAIRTAVRTNLFPPEALTTAWFIQQSPVKIKNIHTKEFKNSEIELVPFPLNTIEKEALDHFTGAVNFKCLRYACEMCKRFIINQEKVGSIKTMEGDHGGYTYPS</sequence>
<feature type="domain" description="Transposable element P transposase-like RNase H" evidence="2">
    <location>
        <begin position="120"/>
        <end position="249"/>
    </location>
</feature>
<organism evidence="3 4">
    <name type="scientific">Lasius niger</name>
    <name type="common">Black garden ant</name>
    <dbReference type="NCBI Taxonomy" id="67767"/>
    <lineage>
        <taxon>Eukaryota</taxon>
        <taxon>Metazoa</taxon>
        <taxon>Ecdysozoa</taxon>
        <taxon>Arthropoda</taxon>
        <taxon>Hexapoda</taxon>
        <taxon>Insecta</taxon>
        <taxon>Pterygota</taxon>
        <taxon>Neoptera</taxon>
        <taxon>Endopterygota</taxon>
        <taxon>Hymenoptera</taxon>
        <taxon>Apocrita</taxon>
        <taxon>Aculeata</taxon>
        <taxon>Formicoidea</taxon>
        <taxon>Formicidae</taxon>
        <taxon>Formicinae</taxon>
        <taxon>Lasius</taxon>
        <taxon>Lasius</taxon>
    </lineage>
</organism>
<evidence type="ECO:0000256" key="1">
    <source>
        <dbReference type="SAM" id="Coils"/>
    </source>
</evidence>
<keyword evidence="4" id="KW-1185">Reference proteome</keyword>
<evidence type="ECO:0000313" key="3">
    <source>
        <dbReference type="EMBL" id="KMQ87141.1"/>
    </source>
</evidence>
<dbReference type="OrthoDB" id="6770792at2759"/>
<gene>
    <name evidence="3" type="ORF">RF55_13663</name>
</gene>
<dbReference type="Pfam" id="PF21787">
    <property type="entry name" value="TNP-like_RNaseH_N"/>
    <property type="match status" value="1"/>
</dbReference>
<comment type="caution">
    <text evidence="3">The sequence shown here is derived from an EMBL/GenBank/DDBJ whole genome shotgun (WGS) entry which is preliminary data.</text>
</comment>
<feature type="non-terminal residue" evidence="3">
    <location>
        <position position="1"/>
    </location>
</feature>
<dbReference type="InterPro" id="IPR048365">
    <property type="entry name" value="TNP-like_RNaseH_N"/>
</dbReference>
<accession>A0A0J7KA87</accession>
<reference evidence="3 4" key="1">
    <citation type="submission" date="2015-04" db="EMBL/GenBank/DDBJ databases">
        <title>Lasius niger genome sequencing.</title>
        <authorList>
            <person name="Konorov E.A."/>
            <person name="Nikitin M.A."/>
            <person name="Kirill M.V."/>
            <person name="Chang P."/>
        </authorList>
    </citation>
    <scope>NUCLEOTIDE SEQUENCE [LARGE SCALE GENOMIC DNA]</scope>
    <source>
        <tissue evidence="3">Whole</tissue>
    </source>
</reference>